<feature type="region of interest" description="Disordered" evidence="1">
    <location>
        <begin position="237"/>
        <end position="258"/>
    </location>
</feature>
<accession>A0A7W7DFW9</accession>
<sequence length="258" mass="28735">MTLTQNDHIDIGTLIAYAIQPTQRPGRSQEYRRVLGRYRTESDFRVAADAVLQGLHARALSDGDFGLVLGVSPESPFAYRVGDMPNAGHRIGRLMAGLVLVGVAAHAYPTPADLEEERIRRVADVEFEQWMRTMCERLQEHDAAGEPVPDDGLNEAWRTYHEMPSTLVGDKGRSSGRLSPKCTLYWVRNVLGWLVEHGMARADSTGGTWMLTERFRVQVKDMAGEPAYTFLADIARRPQARSSSPTVQPVGADDEERV</sequence>
<evidence type="ECO:0000313" key="3">
    <source>
        <dbReference type="Proteomes" id="UP000542210"/>
    </source>
</evidence>
<proteinExistence type="predicted"/>
<evidence type="ECO:0000313" key="2">
    <source>
        <dbReference type="EMBL" id="MBB4705754.1"/>
    </source>
</evidence>
<comment type="caution">
    <text evidence="2">The sequence shown here is derived from an EMBL/GenBank/DDBJ whole genome shotgun (WGS) entry which is preliminary data.</text>
</comment>
<reference evidence="2 3" key="1">
    <citation type="submission" date="2020-08" db="EMBL/GenBank/DDBJ databases">
        <title>Sequencing the genomes of 1000 actinobacteria strains.</title>
        <authorList>
            <person name="Klenk H.-P."/>
        </authorList>
    </citation>
    <scope>NUCLEOTIDE SEQUENCE [LARGE SCALE GENOMIC DNA]</scope>
    <source>
        <strain evidence="2 3">DSM 45784</strain>
    </source>
</reference>
<name>A0A7W7DFW9_9ACTN</name>
<dbReference type="AlphaFoldDB" id="A0A7W7DFW9"/>
<dbReference type="EMBL" id="JACHND010000001">
    <property type="protein sequence ID" value="MBB4705754.1"/>
    <property type="molecule type" value="Genomic_DNA"/>
</dbReference>
<dbReference type="RefSeq" id="WP_184887683.1">
    <property type="nucleotide sequence ID" value="NZ_BOOV01000003.1"/>
</dbReference>
<protein>
    <submittedName>
        <fullName evidence="2">Uncharacterized protein</fullName>
    </submittedName>
</protein>
<dbReference type="Proteomes" id="UP000542210">
    <property type="component" value="Unassembled WGS sequence"/>
</dbReference>
<organism evidence="2 3">
    <name type="scientific">Sphaerisporangium siamense</name>
    <dbReference type="NCBI Taxonomy" id="795645"/>
    <lineage>
        <taxon>Bacteria</taxon>
        <taxon>Bacillati</taxon>
        <taxon>Actinomycetota</taxon>
        <taxon>Actinomycetes</taxon>
        <taxon>Streptosporangiales</taxon>
        <taxon>Streptosporangiaceae</taxon>
        <taxon>Sphaerisporangium</taxon>
    </lineage>
</organism>
<gene>
    <name evidence="2" type="ORF">BJ982_007298</name>
</gene>
<evidence type="ECO:0000256" key="1">
    <source>
        <dbReference type="SAM" id="MobiDB-lite"/>
    </source>
</evidence>
<keyword evidence="3" id="KW-1185">Reference proteome</keyword>